<proteinExistence type="predicted"/>
<name>A0A7K3VT38_RHILE</name>
<dbReference type="EMBL" id="WUFV01000041">
    <property type="protein sequence ID" value="NEK20350.1"/>
    <property type="molecule type" value="Genomic_DNA"/>
</dbReference>
<evidence type="ECO:0000313" key="1">
    <source>
        <dbReference type="EMBL" id="NEK20350.1"/>
    </source>
</evidence>
<accession>A0A7K3VT38</accession>
<dbReference type="Pfam" id="PF05742">
    <property type="entry name" value="TANGO2"/>
    <property type="match status" value="1"/>
</dbReference>
<dbReference type="Proteomes" id="UP000471705">
    <property type="component" value="Unassembled WGS sequence"/>
</dbReference>
<dbReference type="RefSeq" id="WP_164050660.1">
    <property type="nucleotide sequence ID" value="NZ_WUFV01000041.1"/>
</dbReference>
<evidence type="ECO:0008006" key="3">
    <source>
        <dbReference type="Google" id="ProtNLM"/>
    </source>
</evidence>
<dbReference type="PANTHER" id="PTHR17985:SF8">
    <property type="entry name" value="TRANSPORT AND GOLGI ORGANIZATION PROTEIN 2 HOMOLOG"/>
    <property type="match status" value="1"/>
</dbReference>
<dbReference type="AlphaFoldDB" id="A0A7K3VT38"/>
<sequence length="241" mass="26722">MCTSLIWFDPSADISLRVAFNRDERYSRAEMAPSFFAGDCASALYPVDLSSAGTWFGVNSRGLVAMLLNDNRLSRTGKGSRGRWLADLLGNAVSVEAAHTLVMDEWRSHFTPSWVVLGSVDRLIMLRMNNTMTSYELSPGFHIVCDSSGFGQSKRAKWLRKKAEGCPAPQCFEDVRGLLAEHFSCARRYYTTCCHAGTSGTVSAQFLQLSRQKKMAAFSYLSSSPCTADRPQDFELPLLLS</sequence>
<comment type="caution">
    <text evidence="1">The sequence shown here is derived from an EMBL/GenBank/DDBJ whole genome shotgun (WGS) entry which is preliminary data.</text>
</comment>
<dbReference type="InterPro" id="IPR008551">
    <property type="entry name" value="TANGO2"/>
</dbReference>
<evidence type="ECO:0000313" key="2">
    <source>
        <dbReference type="Proteomes" id="UP000471705"/>
    </source>
</evidence>
<reference evidence="1 2" key="1">
    <citation type="submission" date="2019-12" db="EMBL/GenBank/DDBJ databases">
        <title>Rhizobium genotypes associated with high levels of biological nitrogen fixation by grain legumes in a temperate-maritime cropping system.</title>
        <authorList>
            <person name="Maluk M."/>
            <person name="Francesc Ferrando Molina F."/>
            <person name="Lopez Del Egido L."/>
            <person name="Lafos M."/>
            <person name="Langarica-Fuentes A."/>
            <person name="Gebre Yohannes G."/>
            <person name="Young M.W."/>
            <person name="Martin P."/>
            <person name="Gantlett R."/>
            <person name="Kenicer G."/>
            <person name="Hawes C."/>
            <person name="Begg G.S."/>
            <person name="Quilliam R.S."/>
            <person name="Squire G.R."/>
            <person name="Poole P.S."/>
            <person name="Young P.W."/>
            <person name="Iannetta P.M."/>
            <person name="James E.K."/>
        </authorList>
    </citation>
    <scope>NUCLEOTIDE SEQUENCE [LARGE SCALE GENOMIC DNA]</scope>
    <source>
        <strain evidence="1 2">JHI54</strain>
    </source>
</reference>
<organism evidence="1 2">
    <name type="scientific">Rhizobium leguminosarum</name>
    <dbReference type="NCBI Taxonomy" id="384"/>
    <lineage>
        <taxon>Bacteria</taxon>
        <taxon>Pseudomonadati</taxon>
        <taxon>Pseudomonadota</taxon>
        <taxon>Alphaproteobacteria</taxon>
        <taxon>Hyphomicrobiales</taxon>
        <taxon>Rhizobiaceae</taxon>
        <taxon>Rhizobium/Agrobacterium group</taxon>
        <taxon>Rhizobium</taxon>
    </lineage>
</organism>
<dbReference type="PANTHER" id="PTHR17985">
    <property type="entry name" value="SER/THR-RICH PROTEIN T10 IN DGCR REGION"/>
    <property type="match status" value="1"/>
</dbReference>
<gene>
    <name evidence="1" type="ORF">GR257_36935</name>
</gene>
<protein>
    <recommendedName>
        <fullName evidence="3">NRDE family protein</fullName>
    </recommendedName>
</protein>